<name>A0ABZ2GWR9_9CAUD</name>
<evidence type="ECO:0000313" key="1">
    <source>
        <dbReference type="EMBL" id="WWO60299.1"/>
    </source>
</evidence>
<organism evidence="1 2">
    <name type="scientific">Xanthomonas phage SB4</name>
    <dbReference type="NCBI Taxonomy" id="3117473"/>
    <lineage>
        <taxon>Viruses</taxon>
        <taxon>Duplodnaviria</taxon>
        <taxon>Heunggongvirae</taxon>
        <taxon>Uroviricota</taxon>
        <taxon>Caudoviricetes</taxon>
        <taxon>Autographivirales</taxon>
        <taxon>Autonotataviridae</taxon>
        <taxon>Gujervirinae</taxon>
        <taxon>Ceskevirus</taxon>
        <taxon>Ceskevirus SB4</taxon>
    </lineage>
</organism>
<dbReference type="EMBL" id="PP079415">
    <property type="protein sequence ID" value="WWO60299.1"/>
    <property type="molecule type" value="Genomic_DNA"/>
</dbReference>
<sequence length="88" mass="9746">MANPALKAAQKATESIERKYNERVRLGGDKDDAVTDAIKHAYPSLSEDAQADVFGRIRDLFDEFPSGITRKMALGKALRDYAIGRIYG</sequence>
<keyword evidence="2" id="KW-1185">Reference proteome</keyword>
<dbReference type="Proteomes" id="UP001384053">
    <property type="component" value="Segment"/>
</dbReference>
<proteinExistence type="predicted"/>
<reference evidence="1 2" key="1">
    <citation type="submission" date="2024-01" db="EMBL/GenBank/DDBJ databases">
        <title>Novel lytic viruses for Xanthomonas sp. and Stenotrophomonas maltophilia.</title>
        <authorList>
            <person name="Petrzik K."/>
            <person name="Brazdova S."/>
            <person name="Sovova L."/>
            <person name="Neoralova M."/>
        </authorList>
    </citation>
    <scope>NUCLEOTIDE SEQUENCE [LARGE SCALE GENOMIC DNA]</scope>
</reference>
<protein>
    <submittedName>
        <fullName evidence="1">Uncharacterized protein</fullName>
    </submittedName>
</protein>
<evidence type="ECO:0000313" key="2">
    <source>
        <dbReference type="Proteomes" id="UP001384053"/>
    </source>
</evidence>
<accession>A0ABZ2GWR9</accession>